<dbReference type="Proteomes" id="UP001304650">
    <property type="component" value="Chromosome"/>
</dbReference>
<accession>A0AA96LN97</accession>
<evidence type="ECO:0000313" key="2">
    <source>
        <dbReference type="Proteomes" id="UP001304650"/>
    </source>
</evidence>
<dbReference type="KEGG" id="proo:MJB10_21550"/>
<evidence type="ECO:0000313" key="1">
    <source>
        <dbReference type="EMBL" id="WNR43661.1"/>
    </source>
</evidence>
<gene>
    <name evidence="1" type="ORF">MJB10_21550</name>
</gene>
<reference evidence="1" key="1">
    <citation type="submission" date="2022-02" db="EMBL/GenBank/DDBJ databases">
        <title>Paenibacillus sp. MBLB1832 Whole Genome Shotgun Sequencing.</title>
        <authorList>
            <person name="Hwang C.Y."/>
            <person name="Cho E.-S."/>
            <person name="Seo M.-J."/>
        </authorList>
    </citation>
    <scope>NUCLEOTIDE SEQUENCE</scope>
    <source>
        <strain evidence="1">MBLB1832</strain>
    </source>
</reference>
<keyword evidence="2" id="KW-1185">Reference proteome</keyword>
<proteinExistence type="predicted"/>
<dbReference type="RefSeq" id="WP_314798247.1">
    <property type="nucleotide sequence ID" value="NZ_CP130319.1"/>
</dbReference>
<protein>
    <submittedName>
        <fullName evidence="1">Uncharacterized protein</fullName>
    </submittedName>
</protein>
<dbReference type="EMBL" id="CP130319">
    <property type="protein sequence ID" value="WNR43661.1"/>
    <property type="molecule type" value="Genomic_DNA"/>
</dbReference>
<sequence length="235" mass="27637">MMVNEYELVPHIEGTFYLKLNGVIIADYFYHLESEYDSLIQLDVCSHCYYPGCSDYGYLEVIDLDTHIAWKEPMKSKYSFSNRDFEPVQSLINGTIVWAKPKYNEFVSVLNQMNRSTIRCFGTRVEGIDILEIWRIEGSRLYSPGGFYTYDLDQIYQNRIGIYSEDLSEEQCEQIFNDNRSLTKFNKIEIIEISNLMKPIVMMFDVPIYKEWRCLYLLNEEVLFSIGEGLVARIS</sequence>
<organism evidence="1 2">
    <name type="scientific">Paenibacillus roseopurpureus</name>
    <dbReference type="NCBI Taxonomy" id="2918901"/>
    <lineage>
        <taxon>Bacteria</taxon>
        <taxon>Bacillati</taxon>
        <taxon>Bacillota</taxon>
        <taxon>Bacilli</taxon>
        <taxon>Bacillales</taxon>
        <taxon>Paenibacillaceae</taxon>
        <taxon>Paenibacillus</taxon>
    </lineage>
</organism>
<dbReference type="AlphaFoldDB" id="A0AA96LN97"/>
<name>A0AA96LN97_9BACL</name>